<keyword evidence="10" id="KW-0676">Redox-active center</keyword>
<keyword evidence="6" id="KW-0677">Repeat</keyword>
<evidence type="ECO:0000256" key="8">
    <source>
        <dbReference type="ARBA" id="ARBA00023157"/>
    </source>
</evidence>
<dbReference type="FunFam" id="3.40.30.10:FF:000042">
    <property type="entry name" value="protein disulfide-isomerase A2"/>
    <property type="match status" value="1"/>
</dbReference>
<evidence type="ECO:0000256" key="10">
    <source>
        <dbReference type="ARBA" id="ARBA00023284"/>
    </source>
</evidence>
<evidence type="ECO:0000256" key="1">
    <source>
        <dbReference type="ARBA" id="ARBA00001182"/>
    </source>
</evidence>
<dbReference type="Pfam" id="PF00085">
    <property type="entry name" value="Thioredoxin"/>
    <property type="match status" value="1"/>
</dbReference>
<gene>
    <name evidence="13" type="ORF">DCAF_LOCUS3149</name>
</gene>
<organism evidence="13 14">
    <name type="scientific">Dovyalis caffra</name>
    <dbReference type="NCBI Taxonomy" id="77055"/>
    <lineage>
        <taxon>Eukaryota</taxon>
        <taxon>Viridiplantae</taxon>
        <taxon>Streptophyta</taxon>
        <taxon>Embryophyta</taxon>
        <taxon>Tracheophyta</taxon>
        <taxon>Spermatophyta</taxon>
        <taxon>Magnoliopsida</taxon>
        <taxon>eudicotyledons</taxon>
        <taxon>Gunneridae</taxon>
        <taxon>Pentapetalae</taxon>
        <taxon>rosids</taxon>
        <taxon>fabids</taxon>
        <taxon>Malpighiales</taxon>
        <taxon>Salicaceae</taxon>
        <taxon>Flacourtieae</taxon>
        <taxon>Dovyalis</taxon>
    </lineage>
</organism>
<dbReference type="Pfam" id="PF13848">
    <property type="entry name" value="Thioredoxin_6"/>
    <property type="match status" value="1"/>
</dbReference>
<keyword evidence="7" id="KW-0256">Endoplasmic reticulum</keyword>
<dbReference type="PROSITE" id="PS51352">
    <property type="entry name" value="THIOREDOXIN_2"/>
    <property type="match status" value="1"/>
</dbReference>
<dbReference type="InterPro" id="IPR036249">
    <property type="entry name" value="Thioredoxin-like_sf"/>
</dbReference>
<feature type="domain" description="Thioredoxin" evidence="12">
    <location>
        <begin position="877"/>
        <end position="1006"/>
    </location>
</feature>
<comment type="catalytic activity">
    <reaction evidence="1">
        <text>Catalyzes the rearrangement of -S-S- bonds in proteins.</text>
        <dbReference type="EC" id="5.3.4.1"/>
    </reaction>
</comment>
<evidence type="ECO:0000256" key="6">
    <source>
        <dbReference type="ARBA" id="ARBA00022737"/>
    </source>
</evidence>
<comment type="subcellular location">
    <subcellularLocation>
        <location evidence="2">Endoplasmic reticulum lumen</location>
    </subcellularLocation>
</comment>
<dbReference type="AlphaFoldDB" id="A0AAV1QUK2"/>
<evidence type="ECO:0000256" key="4">
    <source>
        <dbReference type="ARBA" id="ARBA00012723"/>
    </source>
</evidence>
<evidence type="ECO:0000256" key="9">
    <source>
        <dbReference type="ARBA" id="ARBA00023235"/>
    </source>
</evidence>
<evidence type="ECO:0000256" key="11">
    <source>
        <dbReference type="SAM" id="Coils"/>
    </source>
</evidence>
<evidence type="ECO:0000313" key="14">
    <source>
        <dbReference type="Proteomes" id="UP001314170"/>
    </source>
</evidence>
<dbReference type="SUPFAM" id="SSF52833">
    <property type="entry name" value="Thioredoxin-like"/>
    <property type="match status" value="2"/>
</dbReference>
<dbReference type="PANTHER" id="PTHR33883:SF7">
    <property type="entry name" value="OS04G0521600 PROTEIN"/>
    <property type="match status" value="1"/>
</dbReference>
<dbReference type="EMBL" id="CAWUPB010000850">
    <property type="protein sequence ID" value="CAK7325472.1"/>
    <property type="molecule type" value="Genomic_DNA"/>
</dbReference>
<evidence type="ECO:0000256" key="3">
    <source>
        <dbReference type="ARBA" id="ARBA00006347"/>
    </source>
</evidence>
<keyword evidence="11" id="KW-0175">Coiled coil</keyword>
<accession>A0AAV1QUK2</accession>
<comment type="caution">
    <text evidence="13">The sequence shown here is derived from an EMBL/GenBank/DDBJ whole genome shotgun (WGS) entry which is preliminary data.</text>
</comment>
<dbReference type="InterPro" id="IPR013766">
    <property type="entry name" value="Thioredoxin_domain"/>
</dbReference>
<evidence type="ECO:0000256" key="5">
    <source>
        <dbReference type="ARBA" id="ARBA00022729"/>
    </source>
</evidence>
<dbReference type="Proteomes" id="UP001314170">
    <property type="component" value="Unassembled WGS sequence"/>
</dbReference>
<feature type="coiled-coil region" evidence="11">
    <location>
        <begin position="244"/>
        <end position="271"/>
    </location>
</feature>
<evidence type="ECO:0000256" key="7">
    <source>
        <dbReference type="ARBA" id="ARBA00022824"/>
    </source>
</evidence>
<reference evidence="13 14" key="1">
    <citation type="submission" date="2024-01" db="EMBL/GenBank/DDBJ databases">
        <authorList>
            <person name="Waweru B."/>
        </authorList>
    </citation>
    <scope>NUCLEOTIDE SEQUENCE [LARGE SCALE GENOMIC DNA]</scope>
</reference>
<dbReference type="CDD" id="cd02961">
    <property type="entry name" value="PDI_a_family"/>
    <property type="match status" value="1"/>
</dbReference>
<evidence type="ECO:0000313" key="13">
    <source>
        <dbReference type="EMBL" id="CAK7325472.1"/>
    </source>
</evidence>
<keyword evidence="9" id="KW-0413">Isomerase</keyword>
<protein>
    <recommendedName>
        <fullName evidence="4">protein disulfide-isomerase</fullName>
        <ecNumber evidence="4">5.3.4.1</ecNumber>
    </recommendedName>
</protein>
<name>A0AAV1QUK2_9ROSI</name>
<evidence type="ECO:0000256" key="2">
    <source>
        <dbReference type="ARBA" id="ARBA00004319"/>
    </source>
</evidence>
<dbReference type="GO" id="GO:0005788">
    <property type="term" value="C:endoplasmic reticulum lumen"/>
    <property type="evidence" value="ECO:0007669"/>
    <property type="project" value="UniProtKB-SubCell"/>
</dbReference>
<keyword evidence="14" id="KW-1185">Reference proteome</keyword>
<keyword evidence="8" id="KW-1015">Disulfide bond</keyword>
<dbReference type="Gene3D" id="3.40.30.10">
    <property type="entry name" value="Glutaredoxin"/>
    <property type="match status" value="3"/>
</dbReference>
<comment type="similarity">
    <text evidence="3">Belongs to the protein disulfide isomerase family.</text>
</comment>
<sequence length="1232" mass="141374">MQNAIFLSELEPTEQQLGWTIEKDVIVILIKGFMGDIQENFTAEVRSWQKQVSIGLSKRLSDLMKEITCLQEELVPLSMSRSSREGKISLKMRGKSSSEGDISNILDDFNGRVGKIDETKQLSIEDSEEDTATHVTKMIKSHETIIRRKSEELKSQKREILKEKGCSYSRRSEKGPVSPRQRFRDVTEKLGNLLHWRANLGETFGYHGVEDHEETSSTKRMCNFDMIEQAKFHEIDASEKVNSISISHDANEELQNEIRKLKMEKEDANLQNVIVEDVYITLLEGLVHECSAELNSYDIAIPVREGISEHILKETINEWDAKIQGDEIEDQITEEMFYLVSREALKDCGSTLDSVLTECREARAESSCLQEHNLEGTLREEIFITFFEEIFKEWNEAIERYDGESIVREDMYQIAFEETIRDMADTANHIGSKFKEIEYPENSVDWFPQGNSFLEYVEHSVKEDVFMVFLKEMSTEWKAEIDSYDFENLIREDIFLLIVMEAMAEAHTISGETEAQDHFKILEDFTSADELHRILEIGKEKHLIQEQDSLPKHENLKCRANPAMKKYNTPPDVVALKQEELNKLQQMRELSTEIDSTSISVCSKVKKALEQVAMSKGLLRELRSSLGVAVEDIESFDDQITPTMPFLSNVQPSRLQPEQNEEVKYDLVDKFNFPLRKFFAVSDRVEEAIHYLNPLVELVALQRREDWLYKKGFIRRCENLRTAETEVDLLGDQVDVLLGLLEKIYRTLHHYSPALQQYFEVSDILKMIEEELNGAVHASGHQNQEFSSGQYRILPCLFTPHNGEVAKALFLLEDKPILHEAMLTTNQDFESLKTFDDKNPRKPTLLDDKGVSKLLVPSIEAILAKVDATAEKMLARKQIIQPMPPTYFRNEKFFFDEKDVVALTQKNFSDFVAANQYVMLNFYAPWCVWSQRLAPEYSAAAAMLKGEAVFAYIDATEGREWKKIFKIKEYPTMYLLINGGAEKVMYDFTDERTSDAIATWVRQKMSLVVQNVSTLEEAERILAARSVLVMGFFDTLEGSDSKELAVVAKEQIDVNFYRTADAEVARLFQIDPQIKRPALVMLKLKWMATNHSHFGFDGQFTGSEISNFISENKLSSVITFTEEDAPSILKNPIKQLWLFASLYPKEVLIPFVEAADHFKGKLLFVHVETAYNCMQSRISYEFGIAEGLPTAFAEKFLEDKLPSQLSSTPDEVLIRLPFRTHNSGPTSTGLPL</sequence>
<dbReference type="InterPro" id="IPR037490">
    <property type="entry name" value="WAP"/>
</dbReference>
<keyword evidence="5" id="KW-0732">Signal</keyword>
<evidence type="ECO:0000259" key="12">
    <source>
        <dbReference type="PROSITE" id="PS51352"/>
    </source>
</evidence>
<proteinExistence type="inferred from homology"/>
<dbReference type="EC" id="5.3.4.1" evidence="4"/>
<dbReference type="GO" id="GO:0003756">
    <property type="term" value="F:protein disulfide isomerase activity"/>
    <property type="evidence" value="ECO:0007669"/>
    <property type="project" value="UniProtKB-EC"/>
</dbReference>
<dbReference type="PANTHER" id="PTHR33883">
    <property type="entry name" value="WPP DOMAIN-ASSOCIATED PROTEIN"/>
    <property type="match status" value="1"/>
</dbReference>
<dbReference type="CDD" id="cd02981">
    <property type="entry name" value="PDI_b_family"/>
    <property type="match status" value="1"/>
</dbReference>